<dbReference type="Proteomes" id="UP000199698">
    <property type="component" value="Unassembled WGS sequence"/>
</dbReference>
<dbReference type="STRING" id="1798183.GA0061080_10376"/>
<accession>A0A1C4CFD8</accession>
<dbReference type="Gene3D" id="3.30.160.250">
    <property type="match status" value="1"/>
</dbReference>
<evidence type="ECO:0000313" key="3">
    <source>
        <dbReference type="Proteomes" id="UP000199698"/>
    </source>
</evidence>
<protein>
    <submittedName>
        <fullName evidence="2">HicB_like antitoxin of toxin-antitoxin system</fullName>
    </submittedName>
</protein>
<dbReference type="EMBL" id="FMBA01000037">
    <property type="protein sequence ID" value="SCC17805.1"/>
    <property type="molecule type" value="Genomic_DNA"/>
</dbReference>
<sequence>MFFTLGIETPNDSNTAYGIVVPALCNEKYSCYSAADRESDIPAMATEAILLTVQDMIESGDYDVKDIHNDHVSYKNNDEYAHCDTWVIIDVDLSSFVGKQKRINITLPDILIDRIDNAVKAPNSFYKDRSNFLAEAAINELTAQNRAR</sequence>
<keyword evidence="3" id="KW-1185">Reference proteome</keyword>
<proteinExistence type="predicted"/>
<dbReference type="InterPro" id="IPR031807">
    <property type="entry name" value="HicB-like"/>
</dbReference>
<dbReference type="CDD" id="cd22231">
    <property type="entry name" value="RHH_NikR_HicB-like"/>
    <property type="match status" value="1"/>
</dbReference>
<dbReference type="Pfam" id="PF15919">
    <property type="entry name" value="HicB_lk_antitox"/>
    <property type="match status" value="1"/>
</dbReference>
<evidence type="ECO:0000259" key="1">
    <source>
        <dbReference type="Pfam" id="PF15919"/>
    </source>
</evidence>
<gene>
    <name evidence="2" type="ORF">GA0061080_10376</name>
</gene>
<name>A0A1C4CFD8_9GAMM</name>
<dbReference type="RefSeq" id="WP_091124478.1">
    <property type="nucleotide sequence ID" value="NZ_FMBA01000037.1"/>
</dbReference>
<organism evidence="2 3">
    <name type="scientific">Gilliamella intestini</name>
    <dbReference type="NCBI Taxonomy" id="1798183"/>
    <lineage>
        <taxon>Bacteria</taxon>
        <taxon>Pseudomonadati</taxon>
        <taxon>Pseudomonadota</taxon>
        <taxon>Gammaproteobacteria</taxon>
        <taxon>Orbales</taxon>
        <taxon>Orbaceae</taxon>
        <taxon>Gilliamella</taxon>
    </lineage>
</organism>
<reference evidence="3" key="1">
    <citation type="submission" date="2016-08" db="EMBL/GenBank/DDBJ databases">
        <authorList>
            <person name="Varghese N."/>
            <person name="Submissions Spin"/>
        </authorList>
    </citation>
    <scope>NUCLEOTIDE SEQUENCE [LARGE SCALE GENOMIC DNA]</scope>
    <source>
        <strain evidence="3">R-53144</strain>
    </source>
</reference>
<evidence type="ECO:0000313" key="2">
    <source>
        <dbReference type="EMBL" id="SCC17805.1"/>
    </source>
</evidence>
<dbReference type="AlphaFoldDB" id="A0A1C4CFD8"/>
<dbReference type="OrthoDB" id="9807959at2"/>
<feature type="domain" description="HicB-like antitoxin of toxin-antitoxin system" evidence="1">
    <location>
        <begin position="7"/>
        <end position="137"/>
    </location>
</feature>